<dbReference type="RefSeq" id="WP_185192913.1">
    <property type="nucleotide sequence ID" value="NZ_JACKXD010000003.1"/>
</dbReference>
<gene>
    <name evidence="2" type="ORF">H5V44_09620</name>
</gene>
<feature type="transmembrane region" description="Helical" evidence="1">
    <location>
        <begin position="86"/>
        <end position="106"/>
    </location>
</feature>
<reference evidence="2 3" key="1">
    <citation type="submission" date="2020-08" db="EMBL/GenBank/DDBJ databases">
        <authorList>
            <person name="Seo M.-J."/>
        </authorList>
    </citation>
    <scope>NUCLEOTIDE SEQUENCE [LARGE SCALE GENOMIC DNA]</scope>
    <source>
        <strain evidence="2 3">MBLA0160</strain>
    </source>
</reference>
<name>A0A7J9SHV7_9EURY</name>
<proteinExistence type="predicted"/>
<comment type="caution">
    <text evidence="2">The sequence shown here is derived from an EMBL/GenBank/DDBJ whole genome shotgun (WGS) entry which is preliminary data.</text>
</comment>
<feature type="transmembrane region" description="Helical" evidence="1">
    <location>
        <begin position="20"/>
        <end position="42"/>
    </location>
</feature>
<dbReference type="Proteomes" id="UP000546257">
    <property type="component" value="Unassembled WGS sequence"/>
</dbReference>
<dbReference type="AlphaFoldDB" id="A0A7J9SHV7"/>
<protein>
    <submittedName>
        <fullName evidence="2">Uncharacterized protein</fullName>
    </submittedName>
</protein>
<evidence type="ECO:0000313" key="3">
    <source>
        <dbReference type="Proteomes" id="UP000546257"/>
    </source>
</evidence>
<keyword evidence="1" id="KW-0812">Transmembrane</keyword>
<sequence length="109" mass="11535">MTRTHTLLQVTVEGGATVTTVAALATFLVATVLAVLVTYRFLRGYVRSRSKPILLLAVGMFLLAPAPMFIRLVAGNVLAVAPPVRVLSTTTVEAAGLLVILGVIYWGGR</sequence>
<keyword evidence="1" id="KW-0472">Membrane</keyword>
<keyword evidence="3" id="KW-1185">Reference proteome</keyword>
<organism evidence="2 3">
    <name type="scientific">Halobellus ruber</name>
    <dbReference type="NCBI Taxonomy" id="2761102"/>
    <lineage>
        <taxon>Archaea</taxon>
        <taxon>Methanobacteriati</taxon>
        <taxon>Methanobacteriota</taxon>
        <taxon>Stenosarchaea group</taxon>
        <taxon>Halobacteria</taxon>
        <taxon>Halobacteriales</taxon>
        <taxon>Haloferacaceae</taxon>
        <taxon>Halobellus</taxon>
    </lineage>
</organism>
<accession>A0A7J9SHV7</accession>
<feature type="transmembrane region" description="Helical" evidence="1">
    <location>
        <begin position="54"/>
        <end position="74"/>
    </location>
</feature>
<evidence type="ECO:0000256" key="1">
    <source>
        <dbReference type="SAM" id="Phobius"/>
    </source>
</evidence>
<evidence type="ECO:0000313" key="2">
    <source>
        <dbReference type="EMBL" id="MBB6646544.1"/>
    </source>
</evidence>
<dbReference type="EMBL" id="JACKXD010000003">
    <property type="protein sequence ID" value="MBB6646544.1"/>
    <property type="molecule type" value="Genomic_DNA"/>
</dbReference>
<keyword evidence="1" id="KW-1133">Transmembrane helix</keyword>